<sequence length="176" mass="20223">MKLRKVPMLLSLLAALTLLFGGWFLYQKMQIESPLREKAQQLTSATLVDFKMNKERVDMKLQVTNPDKFVDEYPELLKTLQAYARGKAFDIMLTNQADSLKPVWNEGLFGLTEAIEGKAYSQIPAILAQMKDRYKLDEAYGRIDDANVYIFLKRGTDEYYQIIPRKQSTSEVVNLG</sequence>
<keyword evidence="2" id="KW-1185">Reference proteome</keyword>
<accession>A0A075R545</accession>
<name>A0A075R545_BRELA</name>
<dbReference type="Proteomes" id="UP000005850">
    <property type="component" value="Chromosome"/>
</dbReference>
<dbReference type="eggNOG" id="ENOG5033J86">
    <property type="taxonomic scope" value="Bacteria"/>
</dbReference>
<dbReference type="KEGG" id="blr:BRLA_c019620"/>
<protein>
    <submittedName>
        <fullName evidence="1">Uncharacterized protein</fullName>
    </submittedName>
</protein>
<dbReference type="AlphaFoldDB" id="A0A075R545"/>
<dbReference type="EMBL" id="CP007806">
    <property type="protein sequence ID" value="AIG26283.1"/>
    <property type="molecule type" value="Genomic_DNA"/>
</dbReference>
<evidence type="ECO:0000313" key="1">
    <source>
        <dbReference type="EMBL" id="AIG26283.1"/>
    </source>
</evidence>
<evidence type="ECO:0000313" key="2">
    <source>
        <dbReference type="Proteomes" id="UP000005850"/>
    </source>
</evidence>
<dbReference type="RefSeq" id="WP_003338606.1">
    <property type="nucleotide sequence ID" value="NZ_CP007806.1"/>
</dbReference>
<reference evidence="1 2" key="1">
    <citation type="journal article" date="2011" name="J. Bacteriol.">
        <title>Genome sequence of Brevibacillus laterosporus LMG 15441, a pathogen of invertebrates.</title>
        <authorList>
            <person name="Djukic M."/>
            <person name="Poehlein A."/>
            <person name="Thurmer A."/>
            <person name="Daniel R."/>
        </authorList>
    </citation>
    <scope>NUCLEOTIDE SEQUENCE [LARGE SCALE GENOMIC DNA]</scope>
    <source>
        <strain evidence="1 2">LMG 15441</strain>
    </source>
</reference>
<proteinExistence type="predicted"/>
<organism evidence="1 2">
    <name type="scientific">Brevibacillus laterosporus LMG 15441</name>
    <dbReference type="NCBI Taxonomy" id="1042163"/>
    <lineage>
        <taxon>Bacteria</taxon>
        <taxon>Bacillati</taxon>
        <taxon>Bacillota</taxon>
        <taxon>Bacilli</taxon>
        <taxon>Bacillales</taxon>
        <taxon>Paenibacillaceae</taxon>
        <taxon>Brevibacillus</taxon>
    </lineage>
</organism>
<dbReference type="STRING" id="1042163.BRLA_c019620"/>
<gene>
    <name evidence="1" type="ORF">BRLA_c019620</name>
</gene>
<dbReference type="HOGENOM" id="CLU_124880_0_0_9"/>